<feature type="transmembrane region" description="Helical" evidence="2">
    <location>
        <begin position="240"/>
        <end position="262"/>
    </location>
</feature>
<name>A0A1D3D9G6_9EIME</name>
<dbReference type="EMBL" id="JROU02000193">
    <property type="protein sequence ID" value="OEH80082.1"/>
    <property type="molecule type" value="Genomic_DNA"/>
</dbReference>
<dbReference type="VEuPathDB" id="ToxoDB:cyc_04900"/>
<feature type="transmembrane region" description="Helical" evidence="2">
    <location>
        <begin position="367"/>
        <end position="387"/>
    </location>
</feature>
<keyword evidence="2" id="KW-0472">Membrane</keyword>
<sequence length="443" mass="48933">MRSTAAQNAAIFIDERAGTIPTGAETALAARIVKSGDKCCRQPLLAFLELKPSDLAAERTKKSEQQTQEVLHWQPREQQANNSSRKGTMGFPRIALAAGALLLVRAALTVIRGRRALTAAGELPEGFSLPWTAVAQALAGCCICVVALSRHLGGLRPIRQLGGKPMRWDALHDRPGFRSVYTRMRYAAPRCIWEVCASYKGFAILEAPSLCAGASDSLDGTLMCLMCCRNFWTDIAHLSIVSYFFWVGVMYFTGATILLTGYTYCAPRVSKEIACPMTSSVYVFVALWLLQSIIFFFTCWAYSTVIVTAEDDSENSMFHRPNTFMTIIGFFVKTVPTWIRLAHVFNCCQLGVWTLDLLILPDCNASGLRWIVAIVSLLWWAVVAIGARAKKKIVVPAYLYDPLRPGQGVFREMRGPPAVERDELRRPPRSLPLGGTPLDDTGP</sequence>
<dbReference type="AlphaFoldDB" id="A0A1D3D9G6"/>
<accession>A0A1D3D9G6</accession>
<keyword evidence="2 3" id="KW-0812">Transmembrane</keyword>
<gene>
    <name evidence="3" type="ORF">cyc_04900</name>
</gene>
<keyword evidence="2" id="KW-1133">Transmembrane helix</keyword>
<comment type="caution">
    <text evidence="3">The sequence shown here is derived from an EMBL/GenBank/DDBJ whole genome shotgun (WGS) entry which is preliminary data.</text>
</comment>
<dbReference type="InParanoid" id="A0A1D3D9G6"/>
<feature type="region of interest" description="Disordered" evidence="1">
    <location>
        <begin position="416"/>
        <end position="443"/>
    </location>
</feature>
<feature type="transmembrane region" description="Helical" evidence="2">
    <location>
        <begin position="282"/>
        <end position="309"/>
    </location>
</feature>
<evidence type="ECO:0000313" key="3">
    <source>
        <dbReference type="EMBL" id="OEH80082.1"/>
    </source>
</evidence>
<proteinExistence type="predicted"/>
<feature type="compositionally biased region" description="Basic and acidic residues" evidence="1">
    <location>
        <begin position="416"/>
        <end position="426"/>
    </location>
</feature>
<evidence type="ECO:0000256" key="1">
    <source>
        <dbReference type="SAM" id="MobiDB-lite"/>
    </source>
</evidence>
<keyword evidence="4" id="KW-1185">Reference proteome</keyword>
<feature type="transmembrane region" description="Helical" evidence="2">
    <location>
        <begin position="94"/>
        <end position="111"/>
    </location>
</feature>
<evidence type="ECO:0000313" key="4">
    <source>
        <dbReference type="Proteomes" id="UP000095192"/>
    </source>
</evidence>
<dbReference type="VEuPathDB" id="ToxoDB:LOC34621356"/>
<protein>
    <submittedName>
        <fullName evidence="3">Transmembrane protein</fullName>
    </submittedName>
</protein>
<feature type="transmembrane region" description="Helical" evidence="2">
    <location>
        <begin position="131"/>
        <end position="149"/>
    </location>
</feature>
<dbReference type="Proteomes" id="UP000095192">
    <property type="component" value="Unassembled WGS sequence"/>
</dbReference>
<feature type="transmembrane region" description="Helical" evidence="2">
    <location>
        <begin position="330"/>
        <end position="355"/>
    </location>
</feature>
<organism evidence="3 4">
    <name type="scientific">Cyclospora cayetanensis</name>
    <dbReference type="NCBI Taxonomy" id="88456"/>
    <lineage>
        <taxon>Eukaryota</taxon>
        <taxon>Sar</taxon>
        <taxon>Alveolata</taxon>
        <taxon>Apicomplexa</taxon>
        <taxon>Conoidasida</taxon>
        <taxon>Coccidia</taxon>
        <taxon>Eucoccidiorida</taxon>
        <taxon>Eimeriorina</taxon>
        <taxon>Eimeriidae</taxon>
        <taxon>Cyclospora</taxon>
    </lineage>
</organism>
<reference evidence="3 4" key="1">
    <citation type="journal article" date="2016" name="BMC Genomics">
        <title>Comparative genomics reveals Cyclospora cayetanensis possesses coccidia-like metabolism and invasion components but unique surface antigens.</title>
        <authorList>
            <person name="Liu S."/>
            <person name="Wang L."/>
            <person name="Zheng H."/>
            <person name="Xu Z."/>
            <person name="Roellig D.M."/>
            <person name="Li N."/>
            <person name="Frace M.A."/>
            <person name="Tang K."/>
            <person name="Arrowood M.J."/>
            <person name="Moss D.M."/>
            <person name="Zhang L."/>
            <person name="Feng Y."/>
            <person name="Xiao L."/>
        </authorList>
    </citation>
    <scope>NUCLEOTIDE SEQUENCE [LARGE SCALE GENOMIC DNA]</scope>
    <source>
        <strain evidence="3 4">CHN_HEN01</strain>
    </source>
</reference>
<evidence type="ECO:0000256" key="2">
    <source>
        <dbReference type="SAM" id="Phobius"/>
    </source>
</evidence>